<gene>
    <name evidence="1" type="ORF">METZ01_LOCUS496262</name>
</gene>
<dbReference type="AlphaFoldDB" id="A0A383DHU5"/>
<accession>A0A383DHU5</accession>
<proteinExistence type="predicted"/>
<evidence type="ECO:0000313" key="1">
    <source>
        <dbReference type="EMBL" id="SVE43408.1"/>
    </source>
</evidence>
<name>A0A383DHU5_9ZZZZ</name>
<sequence>VQFFYIYLFTLLIKTVSYQSSGGMAERLNALVLKTSKG</sequence>
<organism evidence="1">
    <name type="scientific">marine metagenome</name>
    <dbReference type="NCBI Taxonomy" id="408172"/>
    <lineage>
        <taxon>unclassified sequences</taxon>
        <taxon>metagenomes</taxon>
        <taxon>ecological metagenomes</taxon>
    </lineage>
</organism>
<protein>
    <submittedName>
        <fullName evidence="1">Uncharacterized protein</fullName>
    </submittedName>
</protein>
<dbReference type="EMBL" id="UINC01217002">
    <property type="protein sequence ID" value="SVE43408.1"/>
    <property type="molecule type" value="Genomic_DNA"/>
</dbReference>
<reference evidence="1" key="1">
    <citation type="submission" date="2018-05" db="EMBL/GenBank/DDBJ databases">
        <authorList>
            <person name="Lanie J.A."/>
            <person name="Ng W.-L."/>
            <person name="Kazmierczak K.M."/>
            <person name="Andrzejewski T.M."/>
            <person name="Davidsen T.M."/>
            <person name="Wayne K.J."/>
            <person name="Tettelin H."/>
            <person name="Glass J.I."/>
            <person name="Rusch D."/>
            <person name="Podicherti R."/>
            <person name="Tsui H.-C.T."/>
            <person name="Winkler M.E."/>
        </authorList>
    </citation>
    <scope>NUCLEOTIDE SEQUENCE</scope>
</reference>
<feature type="non-terminal residue" evidence="1">
    <location>
        <position position="1"/>
    </location>
</feature>